<dbReference type="Gene3D" id="3.90.870.10">
    <property type="entry name" value="DHBP synthase"/>
    <property type="match status" value="1"/>
</dbReference>
<dbReference type="EMBL" id="JACHVX010000008">
    <property type="protein sequence ID" value="MBB2925300.1"/>
    <property type="molecule type" value="Genomic_DNA"/>
</dbReference>
<dbReference type="RefSeq" id="WP_183298028.1">
    <property type="nucleotide sequence ID" value="NZ_JACHVX010000008.1"/>
</dbReference>
<feature type="region of interest" description="Disordered" evidence="1">
    <location>
        <begin position="296"/>
        <end position="327"/>
    </location>
</feature>
<gene>
    <name evidence="2" type="ORF">FHR80_004240</name>
</gene>
<proteinExistence type="predicted"/>
<name>A0A7W4YCR8_9CELL</name>
<dbReference type="InterPro" id="IPR017945">
    <property type="entry name" value="DHBP_synth_RibB-like_a/b_dom"/>
</dbReference>
<reference evidence="2 3" key="2">
    <citation type="submission" date="2020-08" db="EMBL/GenBank/DDBJ databases">
        <authorList>
            <person name="Partida-Martinez L."/>
            <person name="Huntemann M."/>
            <person name="Clum A."/>
            <person name="Wang J."/>
            <person name="Palaniappan K."/>
            <person name="Ritter S."/>
            <person name="Chen I.-M."/>
            <person name="Stamatis D."/>
            <person name="Reddy T."/>
            <person name="O'Malley R."/>
            <person name="Daum C."/>
            <person name="Shapiro N."/>
            <person name="Ivanova N."/>
            <person name="Kyrpides N."/>
            <person name="Woyke T."/>
        </authorList>
    </citation>
    <scope>NUCLEOTIDE SEQUENCE [LARGE SCALE GENOMIC DNA]</scope>
    <source>
        <strain evidence="2 3">RAS26</strain>
    </source>
</reference>
<dbReference type="Proteomes" id="UP000518206">
    <property type="component" value="Unassembled WGS sequence"/>
</dbReference>
<evidence type="ECO:0000313" key="3">
    <source>
        <dbReference type="Proteomes" id="UP000518206"/>
    </source>
</evidence>
<dbReference type="SUPFAM" id="SSF55821">
    <property type="entry name" value="YrdC/RibB"/>
    <property type="match status" value="1"/>
</dbReference>
<evidence type="ECO:0000313" key="2">
    <source>
        <dbReference type="EMBL" id="MBB2925300.1"/>
    </source>
</evidence>
<organism evidence="2 3">
    <name type="scientific">Cellulomonas cellasea</name>
    <dbReference type="NCBI Taxonomy" id="43670"/>
    <lineage>
        <taxon>Bacteria</taxon>
        <taxon>Bacillati</taxon>
        <taxon>Actinomycetota</taxon>
        <taxon>Actinomycetes</taxon>
        <taxon>Micrococcales</taxon>
        <taxon>Cellulomonadaceae</taxon>
        <taxon>Cellulomonas</taxon>
    </lineage>
</organism>
<evidence type="ECO:0000256" key="1">
    <source>
        <dbReference type="SAM" id="MobiDB-lite"/>
    </source>
</evidence>
<reference evidence="2 3" key="1">
    <citation type="submission" date="2020-08" db="EMBL/GenBank/DDBJ databases">
        <title>The Agave Microbiome: Exploring the role of microbial communities in plant adaptations to desert environments.</title>
        <authorList>
            <person name="Partida-Martinez L.P."/>
        </authorList>
    </citation>
    <scope>NUCLEOTIDE SEQUENCE [LARGE SCALE GENOMIC DNA]</scope>
    <source>
        <strain evidence="2 3">RAS26</strain>
    </source>
</reference>
<dbReference type="AlphaFoldDB" id="A0A7W4YCR8"/>
<sequence length="327" mass="32958">MPDDRIRLVLDRPDDAHHAAALLAAGLPVAHGFGGIYALTARGDAVRRLNALKGRPLGQTGSVTAPTGRVLDAFDLAALPAAVPPALVRELVDAFGALGPFGFRGPAAAHVPAGLTAPDRGTTTTQVIVPGDACPSQVFLAAADAAVGGAPLVITSANRSHHVTGAPDAPAHWRGDGLRAELGGRDGSGLVLLEHTDDAAARARFPRHLPVSTTILALHRAERSHGRVHLVLERHGSLHADDVAAVLRGLGLGLVLGPRAATRLAPRVYDDVRAPRPSAAALAPAPAALASAPAASVGAPGASVGAPATVGQSRSAAVRQGRAAAAR</sequence>
<protein>
    <submittedName>
        <fullName evidence="2">tRNA A37 threonylcarbamoyladenosine synthetase subunit TsaC/SUA5/YrdC</fullName>
    </submittedName>
</protein>
<accession>A0A7W4YCR8</accession>
<comment type="caution">
    <text evidence="2">The sequence shown here is derived from an EMBL/GenBank/DDBJ whole genome shotgun (WGS) entry which is preliminary data.</text>
</comment>